<feature type="domain" description="PAS" evidence="8">
    <location>
        <begin position="147"/>
        <end position="214"/>
    </location>
</feature>
<dbReference type="InterPro" id="IPR006054">
    <property type="entry name" value="DnaQ"/>
</dbReference>
<evidence type="ECO:0000256" key="2">
    <source>
        <dbReference type="ARBA" id="ARBA00022801"/>
    </source>
</evidence>
<evidence type="ECO:0000256" key="4">
    <source>
        <dbReference type="ARBA" id="ARBA00025483"/>
    </source>
</evidence>
<dbReference type="InterPro" id="IPR035965">
    <property type="entry name" value="PAS-like_dom_sf"/>
</dbReference>
<dbReference type="SMART" id="SM00479">
    <property type="entry name" value="EXOIII"/>
    <property type="match status" value="1"/>
</dbReference>
<dbReference type="SMART" id="SM00091">
    <property type="entry name" value="PAS"/>
    <property type="match status" value="1"/>
</dbReference>
<keyword evidence="3" id="KW-0269">Exonuclease</keyword>
<dbReference type="InterPro" id="IPR036397">
    <property type="entry name" value="RNaseH_sf"/>
</dbReference>
<feature type="transmembrane region" description="Helical" evidence="7">
    <location>
        <begin position="12"/>
        <end position="38"/>
    </location>
</feature>
<dbReference type="SUPFAM" id="SSF55785">
    <property type="entry name" value="PYP-like sensor domain (PAS domain)"/>
    <property type="match status" value="1"/>
</dbReference>
<evidence type="ECO:0000313" key="11">
    <source>
        <dbReference type="Proteomes" id="UP000324159"/>
    </source>
</evidence>
<feature type="coiled-coil region" evidence="6">
    <location>
        <begin position="110"/>
        <end position="155"/>
    </location>
</feature>
<comment type="subunit">
    <text evidence="5">DNA polymerase III contains a core (composed of alpha, epsilon and theta chains) that associates with a tau subunit. This core dimerizes to form the POLIII' complex. PolIII' associates with the gamma complex (composed of gamma, delta, delta', psi and chi chains) and with the beta chain to form the complete DNA polymerase III complex.</text>
</comment>
<evidence type="ECO:0000256" key="7">
    <source>
        <dbReference type="SAM" id="Phobius"/>
    </source>
</evidence>
<dbReference type="PANTHER" id="PTHR30231">
    <property type="entry name" value="DNA POLYMERASE III SUBUNIT EPSILON"/>
    <property type="match status" value="1"/>
</dbReference>
<dbReference type="Gene3D" id="3.30.420.10">
    <property type="entry name" value="Ribonuclease H-like superfamily/Ribonuclease H"/>
    <property type="match status" value="1"/>
</dbReference>
<dbReference type="GO" id="GO:0003887">
    <property type="term" value="F:DNA-directed DNA polymerase activity"/>
    <property type="evidence" value="ECO:0007669"/>
    <property type="project" value="InterPro"/>
</dbReference>
<keyword evidence="1" id="KW-0540">Nuclease</keyword>
<dbReference type="EMBL" id="VNIB01000004">
    <property type="protein sequence ID" value="TYO99002.1"/>
    <property type="molecule type" value="Genomic_DNA"/>
</dbReference>
<dbReference type="GO" id="GO:0005829">
    <property type="term" value="C:cytosol"/>
    <property type="evidence" value="ECO:0007669"/>
    <property type="project" value="TreeGrafter"/>
</dbReference>
<protein>
    <submittedName>
        <fullName evidence="10">DNA polymerase-3 subunit epsilon</fullName>
    </submittedName>
</protein>
<keyword evidence="7" id="KW-1133">Transmembrane helix</keyword>
<evidence type="ECO:0000259" key="8">
    <source>
        <dbReference type="SMART" id="SM00091"/>
    </source>
</evidence>
<keyword evidence="7" id="KW-0472">Membrane</keyword>
<evidence type="ECO:0000256" key="3">
    <source>
        <dbReference type="ARBA" id="ARBA00022839"/>
    </source>
</evidence>
<dbReference type="InterPro" id="IPR000014">
    <property type="entry name" value="PAS"/>
</dbReference>
<accession>A0A5D3WKS5</accession>
<name>A0A5D3WKS5_9BACT</name>
<dbReference type="InterPro" id="IPR013520">
    <property type="entry name" value="Ribonucl_H"/>
</dbReference>
<gene>
    <name evidence="10" type="ORF">EDC39_104126</name>
</gene>
<dbReference type="Pfam" id="PF00929">
    <property type="entry name" value="RNase_T"/>
    <property type="match status" value="1"/>
</dbReference>
<organism evidence="10 11">
    <name type="scientific">Geothermobacter ehrlichii</name>
    <dbReference type="NCBI Taxonomy" id="213224"/>
    <lineage>
        <taxon>Bacteria</taxon>
        <taxon>Pseudomonadati</taxon>
        <taxon>Thermodesulfobacteriota</taxon>
        <taxon>Desulfuromonadia</taxon>
        <taxon>Desulfuromonadales</taxon>
        <taxon>Geothermobacteraceae</taxon>
        <taxon>Geothermobacter</taxon>
    </lineage>
</organism>
<comment type="caution">
    <text evidence="10">The sequence shown here is derived from an EMBL/GenBank/DDBJ whole genome shotgun (WGS) entry which is preliminary data.</text>
</comment>
<keyword evidence="7" id="KW-0812">Transmembrane</keyword>
<dbReference type="GO" id="GO:0006260">
    <property type="term" value="P:DNA replication"/>
    <property type="evidence" value="ECO:0007669"/>
    <property type="project" value="InterPro"/>
</dbReference>
<dbReference type="Proteomes" id="UP000324159">
    <property type="component" value="Unassembled WGS sequence"/>
</dbReference>
<keyword evidence="11" id="KW-1185">Reference proteome</keyword>
<keyword evidence="6" id="KW-0175">Coiled coil</keyword>
<dbReference type="SUPFAM" id="SSF53098">
    <property type="entry name" value="Ribonuclease H-like"/>
    <property type="match status" value="1"/>
</dbReference>
<feature type="domain" description="Exonuclease" evidence="9">
    <location>
        <begin position="522"/>
        <end position="690"/>
    </location>
</feature>
<feature type="transmembrane region" description="Helical" evidence="7">
    <location>
        <begin position="58"/>
        <end position="76"/>
    </location>
</feature>
<evidence type="ECO:0000256" key="5">
    <source>
        <dbReference type="ARBA" id="ARBA00026073"/>
    </source>
</evidence>
<dbReference type="OrthoDB" id="9804290at2"/>
<dbReference type="FunFam" id="3.30.420.10:FF:000045">
    <property type="entry name" value="3'-5' exonuclease DinG"/>
    <property type="match status" value="1"/>
</dbReference>
<dbReference type="Gene3D" id="3.30.450.20">
    <property type="entry name" value="PAS domain"/>
    <property type="match status" value="1"/>
</dbReference>
<dbReference type="RefSeq" id="WP_148895466.1">
    <property type="nucleotide sequence ID" value="NZ_VNIB01000004.1"/>
</dbReference>
<evidence type="ECO:0000313" key="10">
    <source>
        <dbReference type="EMBL" id="TYO99002.1"/>
    </source>
</evidence>
<keyword evidence="2" id="KW-0378">Hydrolase</keyword>
<dbReference type="Pfam" id="PF13188">
    <property type="entry name" value="PAS_8"/>
    <property type="match status" value="1"/>
</dbReference>
<proteinExistence type="predicted"/>
<dbReference type="PANTHER" id="PTHR30231:SF4">
    <property type="entry name" value="PROTEIN NEN2"/>
    <property type="match status" value="1"/>
</dbReference>
<dbReference type="NCBIfam" id="TIGR00573">
    <property type="entry name" value="dnaq"/>
    <property type="match status" value="1"/>
</dbReference>
<reference evidence="10 11" key="1">
    <citation type="submission" date="2019-07" db="EMBL/GenBank/DDBJ databases">
        <title>Genomic Encyclopedia of Type Strains, Phase IV (KMG-IV): sequencing the most valuable type-strain genomes for metagenomic binning, comparative biology and taxonomic classification.</title>
        <authorList>
            <person name="Goeker M."/>
        </authorList>
    </citation>
    <scope>NUCLEOTIDE SEQUENCE [LARGE SCALE GENOMIC DNA]</scope>
    <source>
        <strain evidence="10 11">SS015</strain>
    </source>
</reference>
<comment type="function">
    <text evidence="4">DNA polymerase III is a complex, multichain enzyme responsible for most of the replicative synthesis in bacteria. The epsilon subunit contain the editing function and is a proofreading 3'-5' exonuclease.</text>
</comment>
<dbReference type="GO" id="GO:0003677">
    <property type="term" value="F:DNA binding"/>
    <property type="evidence" value="ECO:0007669"/>
    <property type="project" value="InterPro"/>
</dbReference>
<dbReference type="InterPro" id="IPR012337">
    <property type="entry name" value="RNaseH-like_sf"/>
</dbReference>
<dbReference type="GO" id="GO:0008408">
    <property type="term" value="F:3'-5' exonuclease activity"/>
    <property type="evidence" value="ECO:0007669"/>
    <property type="project" value="TreeGrafter"/>
</dbReference>
<dbReference type="AlphaFoldDB" id="A0A5D3WKS5"/>
<evidence type="ECO:0000259" key="9">
    <source>
        <dbReference type="SMART" id="SM00479"/>
    </source>
</evidence>
<evidence type="ECO:0000256" key="6">
    <source>
        <dbReference type="SAM" id="Coils"/>
    </source>
</evidence>
<sequence>MDTSTIKPTTKYWVFLLAIIFLLFLVIFASFTASWFALSPEEQALVEKFARKLFPYPLMGAIILCLIIGSLVSLLFRHYIIPILQLSEETKLISVANPNYRIKPKGAREVVKLIEVINETADAYQKLQQEVRAEVDKARAELQAERNRLAALMSELPNGVLVCNTDGQILLYNARAQDLLQQPGKLVGLGRSVFSVLEREPILHALDVLHHAARNGQKSPKTNFIMTVRENLSLRVNMAPVFANGNGDRHMTGFVLALEDMTSQLEAELERDMVFRTLTEAMRFSTDEIRQAISTILSRPNLDAGQLFELRQVIDRASQALEEQLKHARSAYARHLSSRSRTDDILASDLLELLKRHLRRQLRRPVAMQAEQEIWLKTDSYSLLQGIGQLANRLAEQQGLAEIALELKGRGDNRAVLAIHWKGCALELKELHRWQRRPLIRDARDQLISVLDLVQKWDGQITPRLNADNLCEGIDISLRRGEPEERFETLEGPEHRPVYYEFNLFQRHGWEELGQVALRNLTYVVFDTETTGLNPSKGDEIIQIGGVRVIGTRILYDETIDQLVDPQRHVPPESVAIHHIQPEMLRGQPTIDKVLPNFHHFCEGSVLVAHNAAFDMRFLQMKEELTGLRFDHPVLDTLLLSWVVHPNQENHNLDDIARRLDIPIVGRHTALGDALVTAEVLVRLIPLLEARGIHTLEEALIASAASPYNRIKF</sequence>
<dbReference type="CDD" id="cd06127">
    <property type="entry name" value="DEDDh"/>
    <property type="match status" value="1"/>
</dbReference>
<evidence type="ECO:0000256" key="1">
    <source>
        <dbReference type="ARBA" id="ARBA00022722"/>
    </source>
</evidence>